<accession>A0A0L0EVR6</accession>
<dbReference type="EMBL" id="LFZX01000020">
    <property type="protein sequence ID" value="KNC68499.1"/>
    <property type="molecule type" value="Genomic_DNA"/>
</dbReference>
<comment type="caution">
    <text evidence="1">The sequence shown here is derived from an EMBL/GenBank/DDBJ whole genome shotgun (WGS) entry which is preliminary data.</text>
</comment>
<organism evidence="1 2">
    <name type="scientific">Pseudoalteromonas rubra</name>
    <dbReference type="NCBI Taxonomy" id="43658"/>
    <lineage>
        <taxon>Bacteria</taxon>
        <taxon>Pseudomonadati</taxon>
        <taxon>Pseudomonadota</taxon>
        <taxon>Gammaproteobacteria</taxon>
        <taxon>Alteromonadales</taxon>
        <taxon>Pseudoalteromonadaceae</taxon>
        <taxon>Pseudoalteromonas</taxon>
    </lineage>
</organism>
<proteinExistence type="predicted"/>
<name>A0A0L0EVR6_9GAMM</name>
<protein>
    <submittedName>
        <fullName evidence="1">Uncharacterized protein</fullName>
    </submittedName>
</protein>
<sequence>MQSARKQELFPHLHQKHTLLFTHLAKKEVDLFIRFPFYRRQINIIGITAFWWSLSSFDPVLGHTVPMFLASHGQMMTR</sequence>
<gene>
    <name evidence="1" type="ORF">AC626_04305</name>
</gene>
<reference evidence="2" key="1">
    <citation type="submission" date="2015-07" db="EMBL/GenBank/DDBJ databases">
        <title>Draft genome sequence of a Pseudoalteromonas rubra strain, OCN096, isolated from Kaneohe Bay, Oahu, Hawaii.</title>
        <authorList>
            <person name="Beurmann S."/>
            <person name="Ushijima B."/>
            <person name="Belcaid M."/>
            <person name="Callahan S.M."/>
            <person name="Aeby G.S."/>
        </authorList>
    </citation>
    <scope>NUCLEOTIDE SEQUENCE [LARGE SCALE GENOMIC DNA]</scope>
    <source>
        <strain evidence="2">OCN096</strain>
    </source>
</reference>
<dbReference type="Proteomes" id="UP000036850">
    <property type="component" value="Unassembled WGS sequence"/>
</dbReference>
<dbReference type="PATRIC" id="fig|43658.6.peg.1286"/>
<evidence type="ECO:0000313" key="2">
    <source>
        <dbReference type="Proteomes" id="UP000036850"/>
    </source>
</evidence>
<dbReference type="AlphaFoldDB" id="A0A0L0EVR6"/>
<evidence type="ECO:0000313" key="1">
    <source>
        <dbReference type="EMBL" id="KNC68499.1"/>
    </source>
</evidence>